<dbReference type="PRINTS" id="PR00105">
    <property type="entry name" value="C5METTRFRASE"/>
</dbReference>
<dbReference type="InterPro" id="IPR018117">
    <property type="entry name" value="C5_DNA_meth_AS"/>
</dbReference>
<evidence type="ECO:0000256" key="2">
    <source>
        <dbReference type="ARBA" id="ARBA00022679"/>
    </source>
</evidence>
<reference evidence="9" key="2">
    <citation type="submission" date="2012-02" db="EMBL/GenBank/DDBJ databases">
        <title>Complete genome sequence of Blastococcus saxobsidens strain DD2.</title>
        <authorList>
            <person name="Genoscope."/>
        </authorList>
    </citation>
    <scope>NUCLEOTIDE SEQUENCE [LARGE SCALE GENOMIC DNA]</scope>
    <source>
        <strain evidence="9">DD2</strain>
    </source>
</reference>
<dbReference type="InterPro" id="IPR001525">
    <property type="entry name" value="C5_MeTfrase"/>
</dbReference>
<dbReference type="GO" id="GO:0009307">
    <property type="term" value="P:DNA restriction-modification system"/>
    <property type="evidence" value="ECO:0007669"/>
    <property type="project" value="UniProtKB-KW"/>
</dbReference>
<comment type="similarity">
    <text evidence="5 6">Belongs to the class I-like SAM-binding methyltransferase superfamily. C5-methyltransferase family.</text>
</comment>
<dbReference type="OrthoDB" id="9813719at2"/>
<reference evidence="8 9" key="1">
    <citation type="journal article" date="2012" name="J. Bacteriol.">
        <title>Genome Sequence of Blastococcus saxobsidens DD2, a Stone-Inhabiting Bacterium.</title>
        <authorList>
            <person name="Chouaia B."/>
            <person name="Crotti E."/>
            <person name="Brusetti L."/>
            <person name="Daffonchio D."/>
            <person name="Essoussi I."/>
            <person name="Nouioui I."/>
            <person name="Sbissi I."/>
            <person name="Ghodhbane-Gtari F."/>
            <person name="Gtari M."/>
            <person name="Vacherie B."/>
            <person name="Barbe V."/>
            <person name="Medigue C."/>
            <person name="Gury J."/>
            <person name="Pujic P."/>
            <person name="Normand P."/>
        </authorList>
    </citation>
    <scope>NUCLEOTIDE SEQUENCE [LARGE SCALE GENOMIC DNA]</scope>
    <source>
        <strain evidence="8 9">DD2</strain>
    </source>
</reference>
<feature type="active site" evidence="5">
    <location>
        <position position="76"/>
    </location>
</feature>
<dbReference type="GO" id="GO:0032259">
    <property type="term" value="P:methylation"/>
    <property type="evidence" value="ECO:0007669"/>
    <property type="project" value="UniProtKB-KW"/>
</dbReference>
<dbReference type="GO" id="GO:0044027">
    <property type="term" value="P:negative regulation of gene expression via chromosomal CpG island methylation"/>
    <property type="evidence" value="ECO:0007669"/>
    <property type="project" value="TreeGrafter"/>
</dbReference>
<evidence type="ECO:0000313" key="9">
    <source>
        <dbReference type="Proteomes" id="UP000007517"/>
    </source>
</evidence>
<organism evidence="8 9">
    <name type="scientific">Blastococcus saxobsidens (strain DD2)</name>
    <dbReference type="NCBI Taxonomy" id="1146883"/>
    <lineage>
        <taxon>Bacteria</taxon>
        <taxon>Bacillati</taxon>
        <taxon>Actinomycetota</taxon>
        <taxon>Actinomycetes</taxon>
        <taxon>Geodermatophilales</taxon>
        <taxon>Geodermatophilaceae</taxon>
        <taxon>Blastococcus</taxon>
    </lineage>
</organism>
<accession>H6RTW0</accession>
<dbReference type="eggNOG" id="COG0270">
    <property type="taxonomic scope" value="Bacteria"/>
</dbReference>
<dbReference type="KEGG" id="bsd:BLASA_3508"/>
<dbReference type="EMBL" id="FO117623">
    <property type="protein sequence ID" value="CCG04370.1"/>
    <property type="molecule type" value="Genomic_DNA"/>
</dbReference>
<evidence type="ECO:0000256" key="5">
    <source>
        <dbReference type="PROSITE-ProRule" id="PRU01016"/>
    </source>
</evidence>
<dbReference type="InterPro" id="IPR050390">
    <property type="entry name" value="C5-Methyltransferase"/>
</dbReference>
<dbReference type="GO" id="GO:0003886">
    <property type="term" value="F:DNA (cytosine-5-)-methyltransferase activity"/>
    <property type="evidence" value="ECO:0007669"/>
    <property type="project" value="UniProtKB-EC"/>
</dbReference>
<dbReference type="InterPro" id="IPR029063">
    <property type="entry name" value="SAM-dependent_MTases_sf"/>
</dbReference>
<dbReference type="Gene3D" id="3.40.50.150">
    <property type="entry name" value="Vaccinia Virus protein VP39"/>
    <property type="match status" value="1"/>
</dbReference>
<dbReference type="Proteomes" id="UP000007517">
    <property type="component" value="Chromosome"/>
</dbReference>
<evidence type="ECO:0000256" key="7">
    <source>
        <dbReference type="RuleBase" id="RU000417"/>
    </source>
</evidence>
<evidence type="ECO:0000256" key="1">
    <source>
        <dbReference type="ARBA" id="ARBA00022603"/>
    </source>
</evidence>
<dbReference type="GO" id="GO:0003677">
    <property type="term" value="F:DNA binding"/>
    <property type="evidence" value="ECO:0007669"/>
    <property type="project" value="TreeGrafter"/>
</dbReference>
<dbReference type="Pfam" id="PF00145">
    <property type="entry name" value="DNA_methylase"/>
    <property type="match status" value="2"/>
</dbReference>
<dbReference type="STRING" id="1146883.BLASA_3508"/>
<dbReference type="REBASE" id="46629">
    <property type="entry name" value="M2.BsaDD2ORF3505P"/>
</dbReference>
<dbReference type="HOGENOM" id="CLU_006958_2_0_11"/>
<keyword evidence="1 5" id="KW-0489">Methyltransferase</keyword>
<keyword evidence="9" id="KW-1185">Reference proteome</keyword>
<evidence type="ECO:0000313" key="8">
    <source>
        <dbReference type="EMBL" id="CCG04370.1"/>
    </source>
</evidence>
<keyword evidence="4" id="KW-0680">Restriction system</keyword>
<dbReference type="PANTHER" id="PTHR10629:SF52">
    <property type="entry name" value="DNA (CYTOSINE-5)-METHYLTRANSFERASE 1"/>
    <property type="match status" value="1"/>
</dbReference>
<dbReference type="PANTHER" id="PTHR10629">
    <property type="entry name" value="CYTOSINE-SPECIFIC METHYLTRANSFERASE"/>
    <property type="match status" value="1"/>
</dbReference>
<dbReference type="NCBIfam" id="TIGR00675">
    <property type="entry name" value="dcm"/>
    <property type="match status" value="1"/>
</dbReference>
<dbReference type="PROSITE" id="PS51679">
    <property type="entry name" value="SAM_MT_C5"/>
    <property type="match status" value="1"/>
</dbReference>
<evidence type="ECO:0000256" key="6">
    <source>
        <dbReference type="RuleBase" id="RU000416"/>
    </source>
</evidence>
<protein>
    <recommendedName>
        <fullName evidence="7">Cytosine-specific methyltransferase</fullName>
        <ecNumber evidence="7">2.1.1.37</ecNumber>
    </recommendedName>
</protein>
<dbReference type="PROSITE" id="PS00094">
    <property type="entry name" value="C5_MTASE_1"/>
    <property type="match status" value="1"/>
</dbReference>
<evidence type="ECO:0000256" key="3">
    <source>
        <dbReference type="ARBA" id="ARBA00022691"/>
    </source>
</evidence>
<sequence>MSVGPSMIDLFAGCGGMTVGFADQGFTSKLAVEWNLFAAATYAANFGEEHTKWGDIAEVSDGEIPDVDVIIGGPPCQGFSNLGSKDVDDPRNQLWKQYMRFVQVAKPQVFVLENVSRFRNSSEFQLLLNEADHGMIKDYELTHGVLLAADYGVAQRRPRTIVIGSRVGRIDLPTPTHAKVPTGGLLPWETVRSRIDGLPAKPDSVEMPKSSVPVFGQSVSGRFKGMDLHFGRTPRQLSLDRYKHVPPGGGRFDVPRHLLPRCWREKPTGTTDVMGRMIWDAPSLTIRTEFYKPEKGQYLHPQWEPDESKQVNRVITHYEAALLQDFPRDFEWCGSKVEIARQIGNAVPAGLAKAIARHIKPYLS</sequence>
<keyword evidence="3 5" id="KW-0949">S-adenosyl-L-methionine</keyword>
<comment type="catalytic activity">
    <reaction evidence="7">
        <text>a 2'-deoxycytidine in DNA + S-adenosyl-L-methionine = a 5-methyl-2'-deoxycytidine in DNA + S-adenosyl-L-homocysteine + H(+)</text>
        <dbReference type="Rhea" id="RHEA:13681"/>
        <dbReference type="Rhea" id="RHEA-COMP:11369"/>
        <dbReference type="Rhea" id="RHEA-COMP:11370"/>
        <dbReference type="ChEBI" id="CHEBI:15378"/>
        <dbReference type="ChEBI" id="CHEBI:57856"/>
        <dbReference type="ChEBI" id="CHEBI:59789"/>
        <dbReference type="ChEBI" id="CHEBI:85452"/>
        <dbReference type="ChEBI" id="CHEBI:85454"/>
        <dbReference type="EC" id="2.1.1.37"/>
    </reaction>
</comment>
<name>H6RTW0_BLASD</name>
<dbReference type="EC" id="2.1.1.37" evidence="7"/>
<proteinExistence type="inferred from homology"/>
<dbReference type="SUPFAM" id="SSF53335">
    <property type="entry name" value="S-adenosyl-L-methionine-dependent methyltransferases"/>
    <property type="match status" value="1"/>
</dbReference>
<keyword evidence="2 5" id="KW-0808">Transferase</keyword>
<gene>
    <name evidence="8" type="ordered locus">BLASA_3508</name>
</gene>
<dbReference type="AlphaFoldDB" id="H6RTW0"/>
<dbReference type="Gene3D" id="3.90.120.10">
    <property type="entry name" value="DNA Methylase, subunit A, domain 2"/>
    <property type="match status" value="1"/>
</dbReference>
<evidence type="ECO:0000256" key="4">
    <source>
        <dbReference type="ARBA" id="ARBA00022747"/>
    </source>
</evidence>